<reference evidence="1 2" key="1">
    <citation type="submission" date="2019-06" db="EMBL/GenBank/DDBJ databases">
        <title>YIM 131921 draft genome.</title>
        <authorList>
            <person name="Jiang L."/>
        </authorList>
    </citation>
    <scope>NUCLEOTIDE SEQUENCE [LARGE SCALE GENOMIC DNA]</scope>
    <source>
        <strain evidence="1 2">YIM 131921</strain>
    </source>
</reference>
<dbReference type="OrthoDB" id="9800506at2"/>
<dbReference type="InterPro" id="IPR036390">
    <property type="entry name" value="WH_DNA-bd_sf"/>
</dbReference>
<dbReference type="Proteomes" id="UP000305887">
    <property type="component" value="Unassembled WGS sequence"/>
</dbReference>
<evidence type="ECO:0000313" key="2">
    <source>
        <dbReference type="Proteomes" id="UP000305887"/>
    </source>
</evidence>
<dbReference type="RefSeq" id="WP_139078045.1">
    <property type="nucleotide sequence ID" value="NZ_VDFU01000023.1"/>
</dbReference>
<proteinExistence type="predicted"/>
<dbReference type="InterPro" id="IPR036388">
    <property type="entry name" value="WH-like_DNA-bd_sf"/>
</dbReference>
<dbReference type="PANTHER" id="PTHR33221">
    <property type="entry name" value="WINGED HELIX-TURN-HELIX TRANSCRIPTIONAL REGULATOR, RRF2 FAMILY"/>
    <property type="match status" value="1"/>
</dbReference>
<dbReference type="InterPro" id="IPR000944">
    <property type="entry name" value="Tscrpt_reg_Rrf2"/>
</dbReference>
<accession>A0A5C4MTM9</accession>
<gene>
    <name evidence="1" type="ORF">FHG66_15850</name>
</gene>
<dbReference type="AlphaFoldDB" id="A0A5C4MTM9"/>
<dbReference type="SUPFAM" id="SSF46785">
    <property type="entry name" value="Winged helix' DNA-binding domain"/>
    <property type="match status" value="1"/>
</dbReference>
<organism evidence="1 2">
    <name type="scientific">Rubellimicrobium rubrum</name>
    <dbReference type="NCBI Taxonomy" id="2585369"/>
    <lineage>
        <taxon>Bacteria</taxon>
        <taxon>Pseudomonadati</taxon>
        <taxon>Pseudomonadota</taxon>
        <taxon>Alphaproteobacteria</taxon>
        <taxon>Rhodobacterales</taxon>
        <taxon>Roseobacteraceae</taxon>
        <taxon>Rubellimicrobium</taxon>
    </lineage>
</organism>
<dbReference type="PROSITE" id="PS51197">
    <property type="entry name" value="HTH_RRF2_2"/>
    <property type="match status" value="1"/>
</dbReference>
<name>A0A5C4MTM9_9RHOB</name>
<keyword evidence="2" id="KW-1185">Reference proteome</keyword>
<dbReference type="PANTHER" id="PTHR33221:SF15">
    <property type="entry name" value="HTH-TYPE TRANSCRIPTIONAL REGULATOR YWGB-RELATED"/>
    <property type="match status" value="1"/>
</dbReference>
<comment type="caution">
    <text evidence="1">The sequence shown here is derived from an EMBL/GenBank/DDBJ whole genome shotgun (WGS) entry which is preliminary data.</text>
</comment>
<dbReference type="GO" id="GO:0003700">
    <property type="term" value="F:DNA-binding transcription factor activity"/>
    <property type="evidence" value="ECO:0007669"/>
    <property type="project" value="TreeGrafter"/>
</dbReference>
<dbReference type="Pfam" id="PF02082">
    <property type="entry name" value="Rrf2"/>
    <property type="match status" value="1"/>
</dbReference>
<dbReference type="Gene3D" id="1.10.10.10">
    <property type="entry name" value="Winged helix-like DNA-binding domain superfamily/Winged helix DNA-binding domain"/>
    <property type="match status" value="1"/>
</dbReference>
<protein>
    <submittedName>
        <fullName evidence="1">Rrf2 family transcriptional regulator</fullName>
    </submittedName>
</protein>
<evidence type="ECO:0000313" key="1">
    <source>
        <dbReference type="EMBL" id="TNC47700.1"/>
    </source>
</evidence>
<dbReference type="EMBL" id="VDFU01000023">
    <property type="protein sequence ID" value="TNC47700.1"/>
    <property type="molecule type" value="Genomic_DNA"/>
</dbReference>
<dbReference type="GO" id="GO:0005829">
    <property type="term" value="C:cytosol"/>
    <property type="evidence" value="ECO:0007669"/>
    <property type="project" value="TreeGrafter"/>
</dbReference>
<sequence length="139" mass="14486">MRRDSRLPRVLHALLHLGQAAGPLTSEVLAGMLGTDSAVVRRTMAGLREGGLVISAKGHGGGWQLARPLREITLLRVYEALGTPPLLALELPSGDPTCLLERAANGAARAAMADAQAAFTARLDTTTLADLARDAEVAA</sequence>